<evidence type="ECO:0008006" key="3">
    <source>
        <dbReference type="Google" id="ProtNLM"/>
    </source>
</evidence>
<evidence type="ECO:0000313" key="2">
    <source>
        <dbReference type="Proteomes" id="UP001432027"/>
    </source>
</evidence>
<dbReference type="EMBL" id="BTSX01000003">
    <property type="protein sequence ID" value="GMS88430.1"/>
    <property type="molecule type" value="Genomic_DNA"/>
</dbReference>
<dbReference type="Proteomes" id="UP001432027">
    <property type="component" value="Unassembled WGS sequence"/>
</dbReference>
<evidence type="ECO:0000313" key="1">
    <source>
        <dbReference type="EMBL" id="GMS88430.1"/>
    </source>
</evidence>
<name>A0AAV5SZ24_9BILA</name>
<sequence length="275" mass="31422">MYLEWTSTDQDREGIIRWCRRRSVEEDGNVVAVVEKILLARSVREIDRCLQCILLLLLSLELLLISLDLLHSEELFSLHLVQFCHDVTESVLDARNDNLLDGVDSPIGDLDGLVEGDEARLEGRQLHQQLDRLIVVLLQLGDIGPSLAQSRQIVRVRPVRVRVEHRQEHSYNVLLLHPHSVLGVRHVLYDGVREISGGELGLGQRECRLLHHLTHQHLGLDDLPEDITEPHVECVCLLLQQRVSLLSSLQTRLHHRLRHARRKHGNTILAASRHG</sequence>
<reference evidence="1" key="1">
    <citation type="submission" date="2023-10" db="EMBL/GenBank/DDBJ databases">
        <title>Genome assembly of Pristionchus species.</title>
        <authorList>
            <person name="Yoshida K."/>
            <person name="Sommer R.J."/>
        </authorList>
    </citation>
    <scope>NUCLEOTIDE SEQUENCE</scope>
    <source>
        <strain evidence="1">RS0144</strain>
    </source>
</reference>
<protein>
    <recommendedName>
        <fullName evidence="3">Ribosomal protein</fullName>
    </recommendedName>
</protein>
<gene>
    <name evidence="1" type="ORF">PENTCL1PPCAC_10605</name>
</gene>
<accession>A0AAV5SZ24</accession>
<proteinExistence type="predicted"/>
<organism evidence="1 2">
    <name type="scientific">Pristionchus entomophagus</name>
    <dbReference type="NCBI Taxonomy" id="358040"/>
    <lineage>
        <taxon>Eukaryota</taxon>
        <taxon>Metazoa</taxon>
        <taxon>Ecdysozoa</taxon>
        <taxon>Nematoda</taxon>
        <taxon>Chromadorea</taxon>
        <taxon>Rhabditida</taxon>
        <taxon>Rhabditina</taxon>
        <taxon>Diplogasteromorpha</taxon>
        <taxon>Diplogasteroidea</taxon>
        <taxon>Neodiplogasteridae</taxon>
        <taxon>Pristionchus</taxon>
    </lineage>
</organism>
<comment type="caution">
    <text evidence="1">The sequence shown here is derived from an EMBL/GenBank/DDBJ whole genome shotgun (WGS) entry which is preliminary data.</text>
</comment>
<dbReference type="AlphaFoldDB" id="A0AAV5SZ24"/>
<keyword evidence="2" id="KW-1185">Reference proteome</keyword>